<dbReference type="Pfam" id="PF25917">
    <property type="entry name" value="BSH_RND"/>
    <property type="match status" value="1"/>
</dbReference>
<evidence type="ECO:0000256" key="2">
    <source>
        <dbReference type="ARBA" id="ARBA00009477"/>
    </source>
</evidence>
<proteinExistence type="inferred from homology"/>
<dbReference type="Gene3D" id="2.40.50.100">
    <property type="match status" value="1"/>
</dbReference>
<dbReference type="Gene3D" id="2.40.30.170">
    <property type="match status" value="1"/>
</dbReference>
<feature type="domain" description="Multidrug resistance protein MdtA-like barrel-sandwich hybrid" evidence="5">
    <location>
        <begin position="76"/>
        <end position="214"/>
    </location>
</feature>
<feature type="domain" description="Multidrug resistance protein MdtA-like C-terminal permuted SH3" evidence="7">
    <location>
        <begin position="311"/>
        <end position="370"/>
    </location>
</feature>
<dbReference type="Gene3D" id="1.10.287.470">
    <property type="entry name" value="Helix hairpin bin"/>
    <property type="match status" value="1"/>
</dbReference>
<evidence type="ECO:0000259" key="6">
    <source>
        <dbReference type="Pfam" id="PF25944"/>
    </source>
</evidence>
<dbReference type="PANTHER" id="PTHR30158">
    <property type="entry name" value="ACRA/E-RELATED COMPONENT OF DRUG EFFLUX TRANSPORTER"/>
    <property type="match status" value="1"/>
</dbReference>
<dbReference type="Proteomes" id="UP000664417">
    <property type="component" value="Unassembled WGS sequence"/>
</dbReference>
<dbReference type="Gene3D" id="2.40.420.20">
    <property type="match status" value="1"/>
</dbReference>
<dbReference type="Pfam" id="PF25944">
    <property type="entry name" value="Beta-barrel_RND"/>
    <property type="match status" value="1"/>
</dbReference>
<dbReference type="InterPro" id="IPR006143">
    <property type="entry name" value="RND_pump_MFP"/>
</dbReference>
<dbReference type="GO" id="GO:0046677">
    <property type="term" value="P:response to antibiotic"/>
    <property type="evidence" value="ECO:0007669"/>
    <property type="project" value="TreeGrafter"/>
</dbReference>
<evidence type="ECO:0000313" key="8">
    <source>
        <dbReference type="EMBL" id="MBO1321305.1"/>
    </source>
</evidence>
<evidence type="ECO:0000313" key="9">
    <source>
        <dbReference type="Proteomes" id="UP000664417"/>
    </source>
</evidence>
<dbReference type="InterPro" id="IPR058625">
    <property type="entry name" value="MdtA-like_BSH"/>
</dbReference>
<sequence length="387" mass="41962">MTSSTQPASRRKLWSSALVLTVAVGAGILLFPARSTADVQPQSAAPPAPEVHVETLASQQKRTWQTFSGRLAAVDQVAVRPRVGGMITEVLFEEGARVEQGRPLFVIDPRPFENELAAAKADLGSSRSRVDLAQQELQRLDGLLARKAVSKSLFDVAENDLKVAKASVRAAEARVKQAELNLEYAHIKAPVTGRISRAEITLGNLVEAGPGAPVLATIVADDRIYAEFDVDERTYISSAAATRSARLPVSVKLNSENDLSFDGYLLAFDNKLDPSSGTIRARALLENRDHLLVPGMYASVRLGSPSETSVLLVRDEAVATDQDKKYVYVIDDNNQITYRQVTLGRFIEGKREVKTGLNNGDRVLVNGLQRVRPGMPVQPVEAGNDLG</sequence>
<comment type="subcellular location">
    <subcellularLocation>
        <location evidence="1">Cell envelope</location>
    </subcellularLocation>
</comment>
<reference evidence="8" key="1">
    <citation type="submission" date="2021-03" db="EMBL/GenBank/DDBJ databases">
        <authorList>
            <person name="Wang G."/>
        </authorList>
    </citation>
    <scope>NUCLEOTIDE SEQUENCE</scope>
    <source>
        <strain evidence="8">KCTC 12899</strain>
    </source>
</reference>
<dbReference type="InterPro" id="IPR006311">
    <property type="entry name" value="TAT_signal"/>
</dbReference>
<name>A0A8J7QJM6_9BACT</name>
<dbReference type="Pfam" id="PF25967">
    <property type="entry name" value="RND-MFP_C"/>
    <property type="match status" value="1"/>
</dbReference>
<gene>
    <name evidence="8" type="ORF">J3U88_22685</name>
</gene>
<dbReference type="AlphaFoldDB" id="A0A8J7QJM6"/>
<dbReference type="PROSITE" id="PS51318">
    <property type="entry name" value="TAT"/>
    <property type="match status" value="1"/>
</dbReference>
<dbReference type="EMBL" id="JAFREP010000023">
    <property type="protein sequence ID" value="MBO1321305.1"/>
    <property type="molecule type" value="Genomic_DNA"/>
</dbReference>
<dbReference type="InterPro" id="IPR058626">
    <property type="entry name" value="MdtA-like_b-barrel"/>
</dbReference>
<comment type="caution">
    <text evidence="8">The sequence shown here is derived from an EMBL/GenBank/DDBJ whole genome shotgun (WGS) entry which is preliminary data.</text>
</comment>
<feature type="domain" description="Multidrug resistance protein MdtA-like alpha-helical hairpin" evidence="4">
    <location>
        <begin position="116"/>
        <end position="185"/>
    </location>
</feature>
<keyword evidence="9" id="KW-1185">Reference proteome</keyword>
<comment type="similarity">
    <text evidence="2">Belongs to the membrane fusion protein (MFP) (TC 8.A.1) family.</text>
</comment>
<dbReference type="RefSeq" id="WP_207861279.1">
    <property type="nucleotide sequence ID" value="NZ_JAFREP010000023.1"/>
</dbReference>
<dbReference type="InterPro" id="IPR058627">
    <property type="entry name" value="MdtA-like_C"/>
</dbReference>
<dbReference type="GO" id="GO:0005886">
    <property type="term" value="C:plasma membrane"/>
    <property type="evidence" value="ECO:0007669"/>
    <property type="project" value="TreeGrafter"/>
</dbReference>
<dbReference type="GO" id="GO:0030313">
    <property type="term" value="C:cell envelope"/>
    <property type="evidence" value="ECO:0007669"/>
    <property type="project" value="UniProtKB-SubCell"/>
</dbReference>
<evidence type="ECO:0000259" key="4">
    <source>
        <dbReference type="Pfam" id="PF25876"/>
    </source>
</evidence>
<dbReference type="InterPro" id="IPR058624">
    <property type="entry name" value="MdtA-like_HH"/>
</dbReference>
<feature type="domain" description="Multidrug resistance protein MdtA-like beta-barrel" evidence="6">
    <location>
        <begin position="243"/>
        <end position="302"/>
    </location>
</feature>
<dbReference type="FunFam" id="2.40.420.20:FF:000001">
    <property type="entry name" value="Efflux RND transporter periplasmic adaptor subunit"/>
    <property type="match status" value="1"/>
</dbReference>
<feature type="coiled-coil region" evidence="3">
    <location>
        <begin position="154"/>
        <end position="181"/>
    </location>
</feature>
<accession>A0A8J7QJM6</accession>
<dbReference type="PANTHER" id="PTHR30158:SF10">
    <property type="entry name" value="CATION EFFLUX PUMP"/>
    <property type="match status" value="1"/>
</dbReference>
<dbReference type="NCBIfam" id="TIGR01730">
    <property type="entry name" value="RND_mfp"/>
    <property type="match status" value="1"/>
</dbReference>
<evidence type="ECO:0000256" key="3">
    <source>
        <dbReference type="SAM" id="Coils"/>
    </source>
</evidence>
<evidence type="ECO:0000256" key="1">
    <source>
        <dbReference type="ARBA" id="ARBA00004196"/>
    </source>
</evidence>
<protein>
    <submittedName>
        <fullName evidence="8">Efflux RND transporter periplasmic adaptor subunit</fullName>
    </submittedName>
</protein>
<dbReference type="Pfam" id="PF25876">
    <property type="entry name" value="HH_MFP_RND"/>
    <property type="match status" value="1"/>
</dbReference>
<dbReference type="GO" id="GO:0022857">
    <property type="term" value="F:transmembrane transporter activity"/>
    <property type="evidence" value="ECO:0007669"/>
    <property type="project" value="InterPro"/>
</dbReference>
<keyword evidence="3" id="KW-0175">Coiled coil</keyword>
<dbReference type="SUPFAM" id="SSF111369">
    <property type="entry name" value="HlyD-like secretion proteins"/>
    <property type="match status" value="1"/>
</dbReference>
<organism evidence="8 9">
    <name type="scientific">Acanthopleuribacter pedis</name>
    <dbReference type="NCBI Taxonomy" id="442870"/>
    <lineage>
        <taxon>Bacteria</taxon>
        <taxon>Pseudomonadati</taxon>
        <taxon>Acidobacteriota</taxon>
        <taxon>Holophagae</taxon>
        <taxon>Acanthopleuribacterales</taxon>
        <taxon>Acanthopleuribacteraceae</taxon>
        <taxon>Acanthopleuribacter</taxon>
    </lineage>
</organism>
<evidence type="ECO:0000259" key="7">
    <source>
        <dbReference type="Pfam" id="PF25967"/>
    </source>
</evidence>
<evidence type="ECO:0000259" key="5">
    <source>
        <dbReference type="Pfam" id="PF25917"/>
    </source>
</evidence>